<dbReference type="RefSeq" id="WP_344101390.1">
    <property type="nucleotide sequence ID" value="NZ_BAAANL010000003.1"/>
</dbReference>
<evidence type="ECO:0000256" key="2">
    <source>
        <dbReference type="SAM" id="Phobius"/>
    </source>
</evidence>
<evidence type="ECO:0000313" key="3">
    <source>
        <dbReference type="EMBL" id="GAA1859344.1"/>
    </source>
</evidence>
<feature type="transmembrane region" description="Helical" evidence="2">
    <location>
        <begin position="156"/>
        <end position="175"/>
    </location>
</feature>
<feature type="compositionally biased region" description="Gly residues" evidence="1">
    <location>
        <begin position="33"/>
        <end position="42"/>
    </location>
</feature>
<name>A0ABN2NAV1_9MICO</name>
<feature type="compositionally biased region" description="Basic and acidic residues" evidence="1">
    <location>
        <begin position="1"/>
        <end position="23"/>
    </location>
</feature>
<feature type="compositionally biased region" description="Low complexity" evidence="1">
    <location>
        <begin position="117"/>
        <end position="139"/>
    </location>
</feature>
<dbReference type="EMBL" id="BAAANL010000003">
    <property type="protein sequence ID" value="GAA1859344.1"/>
    <property type="molecule type" value="Genomic_DNA"/>
</dbReference>
<feature type="region of interest" description="Disordered" evidence="1">
    <location>
        <begin position="342"/>
        <end position="395"/>
    </location>
</feature>
<feature type="compositionally biased region" description="Low complexity" evidence="1">
    <location>
        <begin position="188"/>
        <end position="206"/>
    </location>
</feature>
<organism evidence="3 4">
    <name type="scientific">Myceligenerans crystallogenes</name>
    <dbReference type="NCBI Taxonomy" id="316335"/>
    <lineage>
        <taxon>Bacteria</taxon>
        <taxon>Bacillati</taxon>
        <taxon>Actinomycetota</taxon>
        <taxon>Actinomycetes</taxon>
        <taxon>Micrococcales</taxon>
        <taxon>Promicromonosporaceae</taxon>
        <taxon>Myceligenerans</taxon>
    </lineage>
</organism>
<gene>
    <name evidence="3" type="ORF">GCM10009751_16020</name>
</gene>
<feature type="region of interest" description="Disordered" evidence="1">
    <location>
        <begin position="188"/>
        <end position="238"/>
    </location>
</feature>
<evidence type="ECO:0000256" key="1">
    <source>
        <dbReference type="SAM" id="MobiDB-lite"/>
    </source>
</evidence>
<comment type="caution">
    <text evidence="3">The sequence shown here is derived from an EMBL/GenBank/DDBJ whole genome shotgun (WGS) entry which is preliminary data.</text>
</comment>
<keyword evidence="2" id="KW-1133">Transmembrane helix</keyword>
<keyword evidence="2" id="KW-0472">Membrane</keyword>
<keyword evidence="4" id="KW-1185">Reference proteome</keyword>
<evidence type="ECO:0000313" key="4">
    <source>
        <dbReference type="Proteomes" id="UP001501094"/>
    </source>
</evidence>
<accession>A0ABN2NAV1</accession>
<protein>
    <submittedName>
        <fullName evidence="3">Uncharacterized protein</fullName>
    </submittedName>
</protein>
<feature type="region of interest" description="Disordered" evidence="1">
    <location>
        <begin position="507"/>
        <end position="548"/>
    </location>
</feature>
<keyword evidence="2" id="KW-0812">Transmembrane</keyword>
<feature type="compositionally biased region" description="Low complexity" evidence="1">
    <location>
        <begin position="507"/>
        <end position="535"/>
    </location>
</feature>
<feature type="region of interest" description="Disordered" evidence="1">
    <location>
        <begin position="116"/>
        <end position="141"/>
    </location>
</feature>
<sequence length="604" mass="58715">MTRDDRDQGEGRPPDDGDRDGETARGASNRGEAGSGGTGSGDTGNDDEYGGMAMNDASNGLPDDGTQGAGNDGATDDGTAHDDVFARLRAADPALGAPAPAAGVLRAKVDALIGQDAPAGSRSPGAASSGSGTTAANAPVQGADELAARRRRRQPWLAAAAVAAFLVVGGGGYAAGSNGLTLSLGGSDGAGAAPESGAEAAADAAPPMTLDMPGADAGGPERSGGTTENAGPGAGDTPAAGTFMYPAPGRTVFHPGAGLSGGTGEAEAYALDAASSYTREAAERMASALGLRTGVREEGGAWTAGPADGSAPALQVSADGRTSVWFFGDVDSWRCADGAETLTEPAEPGTAGGSDGSTGQEPGVIEPDDGAAAPDAKGGGAPPCPEGTAGAPSTPAATDELRRLMEAVGVDTSAFEFEAQASGGGTSVIAFHVLDGRRTGLQWSATVTGDGAGLRFAALDGFLAPVTELGTYPVVSEREAAGRLGDARFGAGYGDILPLAAAGREAAVAEQGGDAPASGGSGAAPDTSTSSSDVPAGPPATPVPGDAIGWPVRDVTITGAELGVAQHTLTDGAVVLIPAYELTGDGGTWSVVAVAEDGLDFASR</sequence>
<proteinExistence type="predicted"/>
<dbReference type="Proteomes" id="UP001501094">
    <property type="component" value="Unassembled WGS sequence"/>
</dbReference>
<feature type="region of interest" description="Disordered" evidence="1">
    <location>
        <begin position="1"/>
        <end position="80"/>
    </location>
</feature>
<reference evidence="3 4" key="1">
    <citation type="journal article" date="2019" name="Int. J. Syst. Evol. Microbiol.">
        <title>The Global Catalogue of Microorganisms (GCM) 10K type strain sequencing project: providing services to taxonomists for standard genome sequencing and annotation.</title>
        <authorList>
            <consortium name="The Broad Institute Genomics Platform"/>
            <consortium name="The Broad Institute Genome Sequencing Center for Infectious Disease"/>
            <person name="Wu L."/>
            <person name="Ma J."/>
        </authorList>
    </citation>
    <scope>NUCLEOTIDE SEQUENCE [LARGE SCALE GENOMIC DNA]</scope>
    <source>
        <strain evidence="3 4">JCM 14326</strain>
    </source>
</reference>